<gene>
    <name evidence="1" type="ORF">UFOPK4301_01186</name>
</gene>
<accession>A0A6J7TMV6</accession>
<dbReference type="AlphaFoldDB" id="A0A6J7TMV6"/>
<dbReference type="SUPFAM" id="SSF56317">
    <property type="entry name" value="Carbon-nitrogen hydrolase"/>
    <property type="match status" value="1"/>
</dbReference>
<proteinExistence type="predicted"/>
<sequence>MLAQAGGHNYPEIIHAELDMSLLAQARKDWPVWIDRRPDIYSWMYK</sequence>
<dbReference type="Gene3D" id="3.60.110.10">
    <property type="entry name" value="Carbon-nitrogen hydrolase"/>
    <property type="match status" value="1"/>
</dbReference>
<organism evidence="1">
    <name type="scientific">freshwater metagenome</name>
    <dbReference type="NCBI Taxonomy" id="449393"/>
    <lineage>
        <taxon>unclassified sequences</taxon>
        <taxon>metagenomes</taxon>
        <taxon>ecological metagenomes</taxon>
    </lineage>
</organism>
<evidence type="ECO:0000313" key="1">
    <source>
        <dbReference type="EMBL" id="CAB5054026.1"/>
    </source>
</evidence>
<reference evidence="1" key="1">
    <citation type="submission" date="2020-05" db="EMBL/GenBank/DDBJ databases">
        <authorList>
            <person name="Chiriac C."/>
            <person name="Salcher M."/>
            <person name="Ghai R."/>
            <person name="Kavagutti S V."/>
        </authorList>
    </citation>
    <scope>NUCLEOTIDE SEQUENCE</scope>
</reference>
<name>A0A6J7TMV6_9ZZZZ</name>
<dbReference type="EMBL" id="CAFBQG010000176">
    <property type="protein sequence ID" value="CAB5054026.1"/>
    <property type="molecule type" value="Genomic_DNA"/>
</dbReference>
<dbReference type="InterPro" id="IPR036526">
    <property type="entry name" value="C-N_Hydrolase_sf"/>
</dbReference>
<protein>
    <submittedName>
        <fullName evidence="1">Unannotated protein</fullName>
    </submittedName>
</protein>